<keyword evidence="3" id="KW-1185">Reference proteome</keyword>
<evidence type="ECO:0000256" key="1">
    <source>
        <dbReference type="SAM" id="MobiDB-lite"/>
    </source>
</evidence>
<dbReference type="InParanoid" id="A0A2P5ED48"/>
<feature type="non-terminal residue" evidence="2">
    <location>
        <position position="66"/>
    </location>
</feature>
<dbReference type="EMBL" id="JXTC01000178">
    <property type="protein sequence ID" value="PON83454.1"/>
    <property type="molecule type" value="Genomic_DNA"/>
</dbReference>
<proteinExistence type="predicted"/>
<accession>A0A2P5ED48</accession>
<gene>
    <name evidence="2" type="ORF">TorRG33x02_207260</name>
</gene>
<dbReference type="Proteomes" id="UP000237000">
    <property type="component" value="Unassembled WGS sequence"/>
</dbReference>
<organism evidence="2 3">
    <name type="scientific">Trema orientale</name>
    <name type="common">Charcoal tree</name>
    <name type="synonym">Celtis orientalis</name>
    <dbReference type="NCBI Taxonomy" id="63057"/>
    <lineage>
        <taxon>Eukaryota</taxon>
        <taxon>Viridiplantae</taxon>
        <taxon>Streptophyta</taxon>
        <taxon>Embryophyta</taxon>
        <taxon>Tracheophyta</taxon>
        <taxon>Spermatophyta</taxon>
        <taxon>Magnoliopsida</taxon>
        <taxon>eudicotyledons</taxon>
        <taxon>Gunneridae</taxon>
        <taxon>Pentapetalae</taxon>
        <taxon>rosids</taxon>
        <taxon>fabids</taxon>
        <taxon>Rosales</taxon>
        <taxon>Cannabaceae</taxon>
        <taxon>Trema</taxon>
    </lineage>
</organism>
<evidence type="ECO:0000313" key="2">
    <source>
        <dbReference type="EMBL" id="PON83454.1"/>
    </source>
</evidence>
<feature type="region of interest" description="Disordered" evidence="1">
    <location>
        <begin position="41"/>
        <end position="66"/>
    </location>
</feature>
<dbReference type="AlphaFoldDB" id="A0A2P5ED48"/>
<name>A0A2P5ED48_TREOI</name>
<protein>
    <submittedName>
        <fullName evidence="2">Uncharacterized protein</fullName>
    </submittedName>
</protein>
<evidence type="ECO:0000313" key="3">
    <source>
        <dbReference type="Proteomes" id="UP000237000"/>
    </source>
</evidence>
<comment type="caution">
    <text evidence="2">The sequence shown here is derived from an EMBL/GenBank/DDBJ whole genome shotgun (WGS) entry which is preliminary data.</text>
</comment>
<reference evidence="3" key="1">
    <citation type="submission" date="2016-06" db="EMBL/GenBank/DDBJ databases">
        <title>Parallel loss of symbiosis genes in relatives of nitrogen-fixing non-legume Parasponia.</title>
        <authorList>
            <person name="Van Velzen R."/>
            <person name="Holmer R."/>
            <person name="Bu F."/>
            <person name="Rutten L."/>
            <person name="Van Zeijl A."/>
            <person name="Liu W."/>
            <person name="Santuari L."/>
            <person name="Cao Q."/>
            <person name="Sharma T."/>
            <person name="Shen D."/>
            <person name="Roswanjaya Y."/>
            <person name="Wardhani T."/>
            <person name="Kalhor M.S."/>
            <person name="Jansen J."/>
            <person name="Van den Hoogen J."/>
            <person name="Gungor B."/>
            <person name="Hartog M."/>
            <person name="Hontelez J."/>
            <person name="Verver J."/>
            <person name="Yang W.-C."/>
            <person name="Schijlen E."/>
            <person name="Repin R."/>
            <person name="Schilthuizen M."/>
            <person name="Schranz E."/>
            <person name="Heidstra R."/>
            <person name="Miyata K."/>
            <person name="Fedorova E."/>
            <person name="Kohlen W."/>
            <person name="Bisseling T."/>
            <person name="Smit S."/>
            <person name="Geurts R."/>
        </authorList>
    </citation>
    <scope>NUCLEOTIDE SEQUENCE [LARGE SCALE GENOMIC DNA]</scope>
    <source>
        <strain evidence="3">cv. RG33-2</strain>
    </source>
</reference>
<sequence length="66" mass="7840">MEQSGPHSSIRLTCVLGYLTYPNIKGKEYCRKEKRRVATELRAQYGKGKKEREEEEYKEERTKEEA</sequence>